<comment type="caution">
    <text evidence="1">The sequence shown here is derived from an EMBL/GenBank/DDBJ whole genome shotgun (WGS) entry which is preliminary data.</text>
</comment>
<protein>
    <submittedName>
        <fullName evidence="1">Uncharacterized protein</fullName>
    </submittedName>
</protein>
<evidence type="ECO:0000313" key="2">
    <source>
        <dbReference type="Proteomes" id="UP000494120"/>
    </source>
</evidence>
<organism evidence="1 2">
    <name type="scientific">Burkholderia aenigmatica</name>
    <dbReference type="NCBI Taxonomy" id="2015348"/>
    <lineage>
        <taxon>Bacteria</taxon>
        <taxon>Pseudomonadati</taxon>
        <taxon>Pseudomonadota</taxon>
        <taxon>Betaproteobacteria</taxon>
        <taxon>Burkholderiales</taxon>
        <taxon>Burkholderiaceae</taxon>
        <taxon>Burkholderia</taxon>
        <taxon>Burkholderia cepacia complex</taxon>
    </lineage>
</organism>
<gene>
    <name evidence="1" type="ORF">BLA17378_05424</name>
</gene>
<name>A0ABY6XY86_9BURK</name>
<dbReference type="EMBL" id="CABVQG010000021">
    <property type="protein sequence ID" value="VWD03750.1"/>
    <property type="molecule type" value="Genomic_DNA"/>
</dbReference>
<proteinExistence type="predicted"/>
<accession>A0ABY6XY86</accession>
<dbReference type="Proteomes" id="UP000494120">
    <property type="component" value="Unassembled WGS sequence"/>
</dbReference>
<keyword evidence="2" id="KW-1185">Reference proteome</keyword>
<evidence type="ECO:0000313" key="1">
    <source>
        <dbReference type="EMBL" id="VWD03750.1"/>
    </source>
</evidence>
<reference evidence="1 2" key="1">
    <citation type="submission" date="2019-09" db="EMBL/GenBank/DDBJ databases">
        <authorList>
            <person name="Depoorter E."/>
        </authorList>
    </citation>
    <scope>NUCLEOTIDE SEQUENCE [LARGE SCALE GENOMIC DNA]</scope>
    <source>
        <strain evidence="1 2">R-17378</strain>
    </source>
</reference>
<sequence length="74" mass="7994">MVVCDEAQRAVIAELGAQQLRADAVALRDADLRAVAHGEQAVRECKAVGIEHRESVRTHFSQHGAPPVPFPCAH</sequence>